<accession>A0A645FX32</accession>
<evidence type="ECO:0000313" key="1">
    <source>
        <dbReference type="EMBL" id="MPN18169.1"/>
    </source>
</evidence>
<organism evidence="1">
    <name type="scientific">bioreactor metagenome</name>
    <dbReference type="NCBI Taxonomy" id="1076179"/>
    <lineage>
        <taxon>unclassified sequences</taxon>
        <taxon>metagenomes</taxon>
        <taxon>ecological metagenomes</taxon>
    </lineage>
</organism>
<comment type="caution">
    <text evidence="1">The sequence shown here is derived from an EMBL/GenBank/DDBJ whole genome shotgun (WGS) entry which is preliminary data.</text>
</comment>
<dbReference type="AlphaFoldDB" id="A0A645FX32"/>
<name>A0A645FX32_9ZZZZ</name>
<gene>
    <name evidence="1" type="ORF">SDC9_165527</name>
</gene>
<sequence>MYVQTLHDLLGHAFGRAHDAGRINCFVGRDHDKSFYTFFAGKAGSSPAAVNIVADSFFWLCFHQRYMLVSSGMKNNLRFITVENTGHTFCVADAGNNRHNTFSAINTALFAMNFINTIFALAQQNQGGRFHLHYLAAKLGTN</sequence>
<proteinExistence type="predicted"/>
<protein>
    <submittedName>
        <fullName evidence="1">Uncharacterized protein</fullName>
    </submittedName>
</protein>
<reference evidence="1" key="1">
    <citation type="submission" date="2019-08" db="EMBL/GenBank/DDBJ databases">
        <authorList>
            <person name="Kucharzyk K."/>
            <person name="Murdoch R.W."/>
            <person name="Higgins S."/>
            <person name="Loffler F."/>
        </authorList>
    </citation>
    <scope>NUCLEOTIDE SEQUENCE</scope>
</reference>
<dbReference type="EMBL" id="VSSQ01065451">
    <property type="protein sequence ID" value="MPN18169.1"/>
    <property type="molecule type" value="Genomic_DNA"/>
</dbReference>